<keyword evidence="4" id="KW-1185">Reference proteome</keyword>
<proteinExistence type="predicted"/>
<evidence type="ECO:0000256" key="1">
    <source>
        <dbReference type="SAM" id="MobiDB-lite"/>
    </source>
</evidence>
<protein>
    <submittedName>
        <fullName evidence="3">Uncharacterized protein</fullName>
    </submittedName>
</protein>
<sequence>MFVVSEGNPWFCRDTRVSKNYSFFSNIAIDAVIICNHSLSKMNRDINTDTLRKQQQSPSPNYLLYLLVLSFGLVVVFPFIFPSRSLLSWSGSEDDGDASGRNSLVDNNRRSSGKKSTSASMTLYDRSLSYDNFDRRCASLEALVMDLQGVVQVERERTTYLESEIRTMQMSENFLKNRVHYLEERNLALTRDVSPSSSFSSPSIDPLLRNAQSFTSDGRPAGDVPETIFHDLLKIVQVERERTLALESEIRHLQKSEASLQTRVQVLEEKFASSCKDSFTKEDSSKGKW</sequence>
<dbReference type="OrthoDB" id="1961268at2759"/>
<dbReference type="Proteomes" id="UP000825935">
    <property type="component" value="Chromosome 14"/>
</dbReference>
<keyword evidence="2" id="KW-0472">Membrane</keyword>
<evidence type="ECO:0000256" key="2">
    <source>
        <dbReference type="SAM" id="Phobius"/>
    </source>
</evidence>
<gene>
    <name evidence="3" type="ORF">KP509_14G001600</name>
</gene>
<comment type="caution">
    <text evidence="3">The sequence shown here is derived from an EMBL/GenBank/DDBJ whole genome shotgun (WGS) entry which is preliminary data.</text>
</comment>
<name>A0A8T2T7E5_CERRI</name>
<dbReference type="AlphaFoldDB" id="A0A8T2T7E5"/>
<evidence type="ECO:0000313" key="4">
    <source>
        <dbReference type="Proteomes" id="UP000825935"/>
    </source>
</evidence>
<feature type="transmembrane region" description="Helical" evidence="2">
    <location>
        <begin position="62"/>
        <end position="81"/>
    </location>
</feature>
<keyword evidence="2" id="KW-1133">Transmembrane helix</keyword>
<reference evidence="3" key="1">
    <citation type="submission" date="2021-08" db="EMBL/GenBank/DDBJ databases">
        <title>WGS assembly of Ceratopteris richardii.</title>
        <authorList>
            <person name="Marchant D.B."/>
            <person name="Chen G."/>
            <person name="Jenkins J."/>
            <person name="Shu S."/>
            <person name="Leebens-Mack J."/>
            <person name="Grimwood J."/>
            <person name="Schmutz J."/>
            <person name="Soltis P."/>
            <person name="Soltis D."/>
            <person name="Chen Z.-H."/>
        </authorList>
    </citation>
    <scope>NUCLEOTIDE SEQUENCE</scope>
    <source>
        <strain evidence="3">Whitten #5841</strain>
        <tissue evidence="3">Leaf</tissue>
    </source>
</reference>
<feature type="region of interest" description="Disordered" evidence="1">
    <location>
        <begin position="90"/>
        <end position="117"/>
    </location>
</feature>
<dbReference type="EMBL" id="CM035419">
    <property type="protein sequence ID" value="KAH7414607.1"/>
    <property type="molecule type" value="Genomic_DNA"/>
</dbReference>
<evidence type="ECO:0000313" key="3">
    <source>
        <dbReference type="EMBL" id="KAH7414607.1"/>
    </source>
</evidence>
<keyword evidence="2" id="KW-0812">Transmembrane</keyword>
<organism evidence="3 4">
    <name type="scientific">Ceratopteris richardii</name>
    <name type="common">Triangle waterfern</name>
    <dbReference type="NCBI Taxonomy" id="49495"/>
    <lineage>
        <taxon>Eukaryota</taxon>
        <taxon>Viridiplantae</taxon>
        <taxon>Streptophyta</taxon>
        <taxon>Embryophyta</taxon>
        <taxon>Tracheophyta</taxon>
        <taxon>Polypodiopsida</taxon>
        <taxon>Polypodiidae</taxon>
        <taxon>Polypodiales</taxon>
        <taxon>Pteridineae</taxon>
        <taxon>Pteridaceae</taxon>
        <taxon>Parkerioideae</taxon>
        <taxon>Ceratopteris</taxon>
    </lineage>
</organism>
<accession>A0A8T2T7E5</accession>